<organism evidence="5 6">
    <name type="scientific">Willisornis vidua</name>
    <name type="common">Xingu scale-backed antbird</name>
    <dbReference type="NCBI Taxonomy" id="1566151"/>
    <lineage>
        <taxon>Eukaryota</taxon>
        <taxon>Metazoa</taxon>
        <taxon>Chordata</taxon>
        <taxon>Craniata</taxon>
        <taxon>Vertebrata</taxon>
        <taxon>Euteleostomi</taxon>
        <taxon>Archelosauria</taxon>
        <taxon>Archosauria</taxon>
        <taxon>Dinosauria</taxon>
        <taxon>Saurischia</taxon>
        <taxon>Theropoda</taxon>
        <taxon>Coelurosauria</taxon>
        <taxon>Aves</taxon>
        <taxon>Neognathae</taxon>
        <taxon>Neoaves</taxon>
        <taxon>Telluraves</taxon>
        <taxon>Australaves</taxon>
        <taxon>Passeriformes</taxon>
        <taxon>Thamnophilidae</taxon>
        <taxon>Willisornis</taxon>
    </lineage>
</organism>
<dbReference type="PANTHER" id="PTHR10344">
    <property type="entry name" value="THYMIDYLATE KINASE"/>
    <property type="match status" value="1"/>
</dbReference>
<comment type="similarity">
    <text evidence="1">Belongs to the thymidylate kinase family.</text>
</comment>
<keyword evidence="3" id="KW-0067">ATP-binding</keyword>
<reference evidence="5" key="1">
    <citation type="submission" date="2019-10" db="EMBL/GenBank/DDBJ databases">
        <authorList>
            <person name="Soares A.E.R."/>
            <person name="Aleixo A."/>
            <person name="Schneider P."/>
            <person name="Miyaki C.Y."/>
            <person name="Schneider M.P."/>
            <person name="Mello C."/>
            <person name="Vasconcelos A.T.R."/>
        </authorList>
    </citation>
    <scope>NUCLEOTIDE SEQUENCE</scope>
    <source>
        <tissue evidence="5">Muscle</tissue>
    </source>
</reference>
<dbReference type="Gene3D" id="3.40.50.300">
    <property type="entry name" value="P-loop containing nucleotide triphosphate hydrolases"/>
    <property type="match status" value="1"/>
</dbReference>
<evidence type="ECO:0000256" key="3">
    <source>
        <dbReference type="ARBA" id="ARBA00022840"/>
    </source>
</evidence>
<dbReference type="GO" id="GO:0016301">
    <property type="term" value="F:kinase activity"/>
    <property type="evidence" value="ECO:0007669"/>
    <property type="project" value="UniProtKB-KW"/>
</dbReference>
<evidence type="ECO:0000259" key="4">
    <source>
        <dbReference type="Pfam" id="PF02223"/>
    </source>
</evidence>
<comment type="caution">
    <text evidence="5">The sequence shown here is derived from an EMBL/GenBank/DDBJ whole genome shotgun (WGS) entry which is preliminary data.</text>
</comment>
<evidence type="ECO:0000313" key="5">
    <source>
        <dbReference type="EMBL" id="KAJ7415366.1"/>
    </source>
</evidence>
<sequence length="268" mass="29922">MLQRCAPGSQGPRPLRGALPHSATALRHRLSQCAERIPEAEAVLDLLDKCPEHQKKGNFPVIVFEGLDATGKTTVTQAVKDTLNGILLGSPPPCISQWRTVFDDEPTPIKRAFYAAGNYILASEIAKASTQAPVIIDRYWHSTAAYTIATETNGKLQDLPPPHDEVYQWPEDLLKPDLVLLLTVDPEERVRRLQCRGLEKTKEEAELEANSLFRQRVSGIKGIFSHFTEDTKLCGKVDTLEGRDAIQRDLDGLEIWANENLMKFNKAK</sequence>
<name>A0ABQ9D6I8_9PASS</name>
<protein>
    <submittedName>
        <fullName evidence="5">UMP-CMP kinase 2</fullName>
    </submittedName>
</protein>
<keyword evidence="6" id="KW-1185">Reference proteome</keyword>
<dbReference type="Proteomes" id="UP001145742">
    <property type="component" value="Unassembled WGS sequence"/>
</dbReference>
<evidence type="ECO:0000256" key="2">
    <source>
        <dbReference type="ARBA" id="ARBA00022741"/>
    </source>
</evidence>
<dbReference type="EMBL" id="WHWB01033954">
    <property type="protein sequence ID" value="KAJ7415366.1"/>
    <property type="molecule type" value="Genomic_DNA"/>
</dbReference>
<dbReference type="SUPFAM" id="SSF52540">
    <property type="entry name" value="P-loop containing nucleoside triphosphate hydrolases"/>
    <property type="match status" value="1"/>
</dbReference>
<dbReference type="InterPro" id="IPR039430">
    <property type="entry name" value="Thymidylate_kin-like_dom"/>
</dbReference>
<feature type="domain" description="Thymidylate kinase-like" evidence="4">
    <location>
        <begin position="64"/>
        <end position="214"/>
    </location>
</feature>
<dbReference type="Pfam" id="PF02223">
    <property type="entry name" value="Thymidylate_kin"/>
    <property type="match status" value="1"/>
</dbReference>
<dbReference type="PANTHER" id="PTHR10344:SF4">
    <property type="entry name" value="UMP-CMP KINASE 2, MITOCHONDRIAL"/>
    <property type="match status" value="1"/>
</dbReference>
<keyword evidence="5" id="KW-0418">Kinase</keyword>
<accession>A0ABQ9D6I8</accession>
<keyword evidence="5" id="KW-0808">Transferase</keyword>
<keyword evidence="2" id="KW-0547">Nucleotide-binding</keyword>
<proteinExistence type="inferred from homology"/>
<gene>
    <name evidence="5" type="primary">CMPK2</name>
    <name evidence="5" type="ORF">WISP_78558</name>
</gene>
<dbReference type="InterPro" id="IPR027417">
    <property type="entry name" value="P-loop_NTPase"/>
</dbReference>
<evidence type="ECO:0000313" key="6">
    <source>
        <dbReference type="Proteomes" id="UP001145742"/>
    </source>
</evidence>
<evidence type="ECO:0000256" key="1">
    <source>
        <dbReference type="ARBA" id="ARBA00009776"/>
    </source>
</evidence>